<dbReference type="GO" id="GO:0005615">
    <property type="term" value="C:extracellular space"/>
    <property type="evidence" value="ECO:0007669"/>
    <property type="project" value="InterPro"/>
</dbReference>
<proteinExistence type="inferred from homology"/>
<dbReference type="PANTHER" id="PTHR11461">
    <property type="entry name" value="SERINE PROTEASE INHIBITOR, SERPIN"/>
    <property type="match status" value="1"/>
</dbReference>
<organism evidence="4 5">
    <name type="scientific">Caproicibacterium amylolyticum</name>
    <dbReference type="NCBI Taxonomy" id="2766537"/>
    <lineage>
        <taxon>Bacteria</taxon>
        <taxon>Bacillati</taxon>
        <taxon>Bacillota</taxon>
        <taxon>Clostridia</taxon>
        <taxon>Eubacteriales</taxon>
        <taxon>Oscillospiraceae</taxon>
        <taxon>Caproicibacterium</taxon>
    </lineage>
</organism>
<dbReference type="CDD" id="cd19588">
    <property type="entry name" value="serpin_miropin-like"/>
    <property type="match status" value="1"/>
</dbReference>
<feature type="domain" description="Serpin" evidence="3">
    <location>
        <begin position="117"/>
        <end position="470"/>
    </location>
</feature>
<dbReference type="SMART" id="SM00093">
    <property type="entry name" value="SERPIN"/>
    <property type="match status" value="1"/>
</dbReference>
<dbReference type="Pfam" id="PF00079">
    <property type="entry name" value="Serpin"/>
    <property type="match status" value="1"/>
</dbReference>
<evidence type="ECO:0000256" key="1">
    <source>
        <dbReference type="RuleBase" id="RU000411"/>
    </source>
</evidence>
<keyword evidence="5" id="KW-1185">Reference proteome</keyword>
<dbReference type="InterPro" id="IPR023796">
    <property type="entry name" value="Serpin_dom"/>
</dbReference>
<keyword evidence="2" id="KW-0472">Membrane</keyword>
<gene>
    <name evidence="4" type="ORF">H6X83_09445</name>
</gene>
<dbReference type="RefSeq" id="WP_212506245.1">
    <property type="nucleotide sequence ID" value="NZ_CP060696.1"/>
</dbReference>
<dbReference type="InterPro" id="IPR042178">
    <property type="entry name" value="Serpin_sf_1"/>
</dbReference>
<dbReference type="AlphaFoldDB" id="A0A7G9WER4"/>
<dbReference type="GO" id="GO:0004867">
    <property type="term" value="F:serine-type endopeptidase inhibitor activity"/>
    <property type="evidence" value="ECO:0007669"/>
    <property type="project" value="InterPro"/>
</dbReference>
<dbReference type="InterPro" id="IPR042185">
    <property type="entry name" value="Serpin_sf_2"/>
</dbReference>
<dbReference type="KEGG" id="caml:H6X83_09445"/>
<dbReference type="PANTHER" id="PTHR11461:SF211">
    <property type="entry name" value="GH10112P-RELATED"/>
    <property type="match status" value="1"/>
</dbReference>
<name>A0A7G9WER4_9FIRM</name>
<dbReference type="Gene3D" id="2.30.39.10">
    <property type="entry name" value="Alpha-1-antitrypsin, domain 1"/>
    <property type="match status" value="1"/>
</dbReference>
<evidence type="ECO:0000313" key="4">
    <source>
        <dbReference type="EMBL" id="QNO17176.1"/>
    </source>
</evidence>
<keyword evidence="2" id="KW-1133">Transmembrane helix</keyword>
<evidence type="ECO:0000259" key="3">
    <source>
        <dbReference type="SMART" id="SM00093"/>
    </source>
</evidence>
<sequence>MRKSRYERRLAKALKGGLQANTPNVWGSIQAQVSGCGRPLSECRTHRRFFRKQWVLRAAAVELAVILCVSGFFAFSGKLSFLQANAAILYDDGGCLQVQNSTDPARNFVLTYNTFGMNLLKKLNQSGQQNSFFSPASIYLSLGMTYNGAQGETAAEYEKVLSISAGSSNIFNQNCRSLQGMLSGGHFQLANSIWIDSKYRNAVKSSFLTKNQAYFGASVGVLDFASPSAPQAINKWVETNTAGRIQPDFQQFEPNTAMLLLNTIHFRSNWAEPFDKEQTAGGTFQTGQGGKNAEFMKGQFSRYFENSSLQGILLPYNDGKTSMMILLPKQNLQSMLAKLTAAEVTAYAKANQNGGEAAVLTLPRVTCSFHTSLQTVLNAMGMKQAFSSRQADFGGITAESDRLYLSEVKHMTALNMNEDGTEAAAVTVENMDVSAAVTSAKIMNVNRPFFAAIVNNQTGALLFAGTVSDPTCE</sequence>
<keyword evidence="2" id="KW-0812">Transmembrane</keyword>
<dbReference type="SUPFAM" id="SSF56574">
    <property type="entry name" value="Serpins"/>
    <property type="match status" value="1"/>
</dbReference>
<dbReference type="Gene3D" id="3.30.497.10">
    <property type="entry name" value="Antithrombin, subunit I, domain 2"/>
    <property type="match status" value="1"/>
</dbReference>
<feature type="transmembrane region" description="Helical" evidence="2">
    <location>
        <begin position="54"/>
        <end position="75"/>
    </location>
</feature>
<dbReference type="InterPro" id="IPR036186">
    <property type="entry name" value="Serpin_sf"/>
</dbReference>
<dbReference type="EMBL" id="CP060696">
    <property type="protein sequence ID" value="QNO17176.1"/>
    <property type="molecule type" value="Genomic_DNA"/>
</dbReference>
<accession>A0A7G9WER4</accession>
<reference evidence="4 5" key="1">
    <citation type="submission" date="2020-08" db="EMBL/GenBank/DDBJ databases">
        <authorList>
            <person name="Ren C."/>
            <person name="Gu Y."/>
            <person name="Xu Y."/>
        </authorList>
    </citation>
    <scope>NUCLEOTIDE SEQUENCE [LARGE SCALE GENOMIC DNA]</scope>
    <source>
        <strain evidence="4 5">LBM18003</strain>
    </source>
</reference>
<protein>
    <submittedName>
        <fullName evidence="4">Serpin family protein</fullName>
    </submittedName>
</protein>
<comment type="similarity">
    <text evidence="1">Belongs to the serpin family.</text>
</comment>
<evidence type="ECO:0000256" key="2">
    <source>
        <dbReference type="SAM" id="Phobius"/>
    </source>
</evidence>
<dbReference type="Proteomes" id="UP000516046">
    <property type="component" value="Chromosome"/>
</dbReference>
<evidence type="ECO:0000313" key="5">
    <source>
        <dbReference type="Proteomes" id="UP000516046"/>
    </source>
</evidence>
<dbReference type="InterPro" id="IPR000215">
    <property type="entry name" value="Serpin_fam"/>
</dbReference>